<evidence type="ECO:0000313" key="1">
    <source>
        <dbReference type="EMBL" id="CAA0095093.1"/>
    </source>
</evidence>
<evidence type="ECO:0000313" key="2">
    <source>
        <dbReference type="Proteomes" id="UP000433050"/>
    </source>
</evidence>
<gene>
    <name evidence="1" type="ORF">STARVERO_01826</name>
</gene>
<protein>
    <submittedName>
        <fullName evidence="1">Uncharacterized protein</fullName>
    </submittedName>
</protein>
<name>A0A5S9NWE5_9HYPH</name>
<reference evidence="1 2" key="1">
    <citation type="submission" date="2019-12" db="EMBL/GenBank/DDBJ databases">
        <authorList>
            <person name="Reyes-Prieto M."/>
        </authorList>
    </citation>
    <scope>NUCLEOTIDE SEQUENCE [LARGE SCALE GENOMIC DNA]</scope>
    <source>
        <strain evidence="1">HF14-78462</strain>
    </source>
</reference>
<keyword evidence="2" id="KW-1185">Reference proteome</keyword>
<accession>A0A5S9NWE5</accession>
<dbReference type="AlphaFoldDB" id="A0A5S9NWE5"/>
<dbReference type="Proteomes" id="UP000433050">
    <property type="component" value="Unassembled WGS sequence"/>
</dbReference>
<proteinExistence type="predicted"/>
<dbReference type="RefSeq" id="WP_159598627.1">
    <property type="nucleotide sequence ID" value="NZ_CACSAS010000001.1"/>
</dbReference>
<sequence>MRDIISNTAVASVIAPAAYDADNTPAAIDLKGFDSAMLAIHVGAGGISFNGTNKVEFKLSHSDDDATYEPVTDADVQGVAGVTSGIVLALKAAHPDPSVTRVGYVGNRRFIKLLADFSGTHGTATPLAATVIKGHARERPVA</sequence>
<organism evidence="1 2">
    <name type="scientific">Starkeya nomas</name>
    <dbReference type="NCBI Taxonomy" id="2666134"/>
    <lineage>
        <taxon>Bacteria</taxon>
        <taxon>Pseudomonadati</taxon>
        <taxon>Pseudomonadota</taxon>
        <taxon>Alphaproteobacteria</taxon>
        <taxon>Hyphomicrobiales</taxon>
        <taxon>Xanthobacteraceae</taxon>
        <taxon>Starkeya</taxon>
    </lineage>
</organism>
<dbReference type="EMBL" id="CACSAS010000001">
    <property type="protein sequence ID" value="CAA0095093.1"/>
    <property type="molecule type" value="Genomic_DNA"/>
</dbReference>